<evidence type="ECO:0000313" key="1">
    <source>
        <dbReference type="EMBL" id="KCX99749.1"/>
    </source>
</evidence>
<dbReference type="Proteomes" id="UP000027309">
    <property type="component" value="Unassembled WGS sequence"/>
</dbReference>
<dbReference type="AlphaFoldDB" id="A0A836LYT4"/>
<organism evidence="1 2">
    <name type="scientific">Acinetobacter baumannii 1499986</name>
    <dbReference type="NCBI Taxonomy" id="1310673"/>
    <lineage>
        <taxon>Bacteria</taxon>
        <taxon>Pseudomonadati</taxon>
        <taxon>Pseudomonadota</taxon>
        <taxon>Gammaproteobacteria</taxon>
        <taxon>Moraxellales</taxon>
        <taxon>Moraxellaceae</taxon>
        <taxon>Acinetobacter</taxon>
        <taxon>Acinetobacter calcoaceticus/baumannii complex</taxon>
    </lineage>
</organism>
<accession>A0A836LYT4</accession>
<protein>
    <submittedName>
        <fullName evidence="1">Uncharacterized protein</fullName>
    </submittedName>
</protein>
<gene>
    <name evidence="1" type="ORF">J572_3550</name>
</gene>
<dbReference type="RefSeq" id="WP_031960164.1">
    <property type="nucleotide sequence ID" value="NZ_JMOA01000066.1"/>
</dbReference>
<comment type="caution">
    <text evidence="1">The sequence shown here is derived from an EMBL/GenBank/DDBJ whole genome shotgun (WGS) entry which is preliminary data.</text>
</comment>
<reference evidence="1 2" key="1">
    <citation type="submission" date="2014-04" db="EMBL/GenBank/DDBJ databases">
        <title>Comparative genomics and transcriptomics to identify genetic mechanisms underlying the emergence of carbapenem resistant Acinetobacter baumannii (CRAb).</title>
        <authorList>
            <person name="Harris A.D."/>
            <person name="Johnson K.J."/>
            <person name="George J."/>
            <person name="Nadendla S."/>
            <person name="Daugherty S.C."/>
            <person name="Parankush S."/>
            <person name="Sadzewicz L."/>
            <person name="Tallon L."/>
            <person name="Sengamalay N."/>
            <person name="Hazen T.H."/>
            <person name="Rasko D.A."/>
        </authorList>
    </citation>
    <scope>NUCLEOTIDE SEQUENCE [LARGE SCALE GENOMIC DNA]</scope>
    <source>
        <strain evidence="1 2">1499986</strain>
    </source>
</reference>
<name>A0A836LYT4_ACIBA</name>
<evidence type="ECO:0000313" key="2">
    <source>
        <dbReference type="Proteomes" id="UP000027309"/>
    </source>
</evidence>
<proteinExistence type="predicted"/>
<dbReference type="EMBL" id="JMOA01000066">
    <property type="protein sequence ID" value="KCX99749.1"/>
    <property type="molecule type" value="Genomic_DNA"/>
</dbReference>
<sequence>MKAKQEIFDLLSVLKVFDVNYVSHEDCLKLHGLNVNQTEDVVKAVRTLLLPEFNTYPQGSRQRLIALLSAKILDSSEDFSILFDRIELAFDNEIIDKRVFMSALLVGIESAS</sequence>